<dbReference type="Proteomes" id="UP000253094">
    <property type="component" value="Unassembled WGS sequence"/>
</dbReference>
<dbReference type="EMBL" id="QOIL01000002">
    <property type="protein sequence ID" value="RCG32531.1"/>
    <property type="molecule type" value="Genomic_DNA"/>
</dbReference>
<evidence type="ECO:0000256" key="3">
    <source>
        <dbReference type="ARBA" id="ARBA00023136"/>
    </source>
</evidence>
<sequence length="444" mass="47564">MATPLRLTRRRAVPGLAVAALTATAVLSGCASKADSEGAAALQLWTRSTPASAKVYTKVIAEFTKKTGVKVDYVPVYENFEQKIQQAAAAKKLPDVVINDSSLLGPATTQGLVGTIDKASIAGSDQIVDRAWGQATGADGKLHAIPFSTQAMALFIRKDWREKLGKDVPKTWDDLVSLAKAFQAEDPDGNGQADTYGMLVPGSSQRGYTAWWASSFLWEGGGDFLTQAGPGKFTPAIDSPRSVDAVTKLQGLFCKDKVVVPGALTLITDDAHPFFEKGQAGIYLTGPYMMGRFDKSLGKDRYEVVPAPAGPGGATVLGEGENIYLMAGSAQQDGQKKLAEFLISADGQRLGMNGTQPNPVVRIPVNKNVDMLAERKDDRWALIAKVYQESARTFPQVPNWQPFRQKTSETLNSLFATCDADVRGALGKLAADYRTELATQKVAG</sequence>
<reference evidence="7 8" key="1">
    <citation type="submission" date="2018-06" db="EMBL/GenBank/DDBJ databases">
        <title>Sphaerisporangium craniellae sp. nov., isolated from a marine sponge in the South China Sea.</title>
        <authorList>
            <person name="Li L."/>
        </authorList>
    </citation>
    <scope>NUCLEOTIDE SEQUENCE [LARGE SCALE GENOMIC DNA]</scope>
    <source>
        <strain evidence="7 8">CCTCC AA 208026</strain>
    </source>
</reference>
<dbReference type="RefSeq" id="WP_114027169.1">
    <property type="nucleotide sequence ID" value="NZ_QOIL01000002.1"/>
</dbReference>
<organism evidence="7 8">
    <name type="scientific">Sphaerisporangium album</name>
    <dbReference type="NCBI Taxonomy" id="509200"/>
    <lineage>
        <taxon>Bacteria</taxon>
        <taxon>Bacillati</taxon>
        <taxon>Actinomycetota</taxon>
        <taxon>Actinomycetes</taxon>
        <taxon>Streptosporangiales</taxon>
        <taxon>Streptosporangiaceae</taxon>
        <taxon>Sphaerisporangium</taxon>
    </lineage>
</organism>
<dbReference type="SUPFAM" id="SSF53850">
    <property type="entry name" value="Periplasmic binding protein-like II"/>
    <property type="match status" value="1"/>
</dbReference>
<evidence type="ECO:0000313" key="7">
    <source>
        <dbReference type="EMBL" id="RCG32531.1"/>
    </source>
</evidence>
<evidence type="ECO:0000256" key="2">
    <source>
        <dbReference type="ARBA" id="ARBA00022729"/>
    </source>
</evidence>
<keyword evidence="3" id="KW-0472">Membrane</keyword>
<evidence type="ECO:0000256" key="1">
    <source>
        <dbReference type="ARBA" id="ARBA00022475"/>
    </source>
</evidence>
<dbReference type="PANTHER" id="PTHR43649">
    <property type="entry name" value="ARABINOSE-BINDING PROTEIN-RELATED"/>
    <property type="match status" value="1"/>
</dbReference>
<evidence type="ECO:0000256" key="5">
    <source>
        <dbReference type="ARBA" id="ARBA00023288"/>
    </source>
</evidence>
<keyword evidence="4" id="KW-0564">Palmitate</keyword>
<keyword evidence="2 6" id="KW-0732">Signal</keyword>
<evidence type="ECO:0000313" key="8">
    <source>
        <dbReference type="Proteomes" id="UP000253094"/>
    </source>
</evidence>
<dbReference type="PROSITE" id="PS51257">
    <property type="entry name" value="PROKAR_LIPOPROTEIN"/>
    <property type="match status" value="1"/>
</dbReference>
<evidence type="ECO:0000256" key="4">
    <source>
        <dbReference type="ARBA" id="ARBA00023139"/>
    </source>
</evidence>
<keyword evidence="1" id="KW-1003">Cell membrane</keyword>
<protein>
    <submittedName>
        <fullName evidence="7">Sugar ABC transporter substrate-binding protein</fullName>
    </submittedName>
</protein>
<dbReference type="InterPro" id="IPR050490">
    <property type="entry name" value="Bact_solute-bd_prot1"/>
</dbReference>
<dbReference type="Pfam" id="PF01547">
    <property type="entry name" value="SBP_bac_1"/>
    <property type="match status" value="1"/>
</dbReference>
<keyword evidence="5" id="KW-0449">Lipoprotein</keyword>
<keyword evidence="8" id="KW-1185">Reference proteome</keyword>
<feature type="signal peptide" evidence="6">
    <location>
        <begin position="1"/>
        <end position="25"/>
    </location>
</feature>
<dbReference type="InterPro" id="IPR006059">
    <property type="entry name" value="SBP"/>
</dbReference>
<dbReference type="Gene3D" id="3.40.190.10">
    <property type="entry name" value="Periplasmic binding protein-like II"/>
    <property type="match status" value="1"/>
</dbReference>
<feature type="chain" id="PRO_5039553766" evidence="6">
    <location>
        <begin position="26"/>
        <end position="444"/>
    </location>
</feature>
<name>A0A367FQH5_9ACTN</name>
<dbReference type="PANTHER" id="PTHR43649:SF33">
    <property type="entry name" value="POLYGALACTURONAN_RHAMNOGALACTURONAN-BINDING PROTEIN YTCQ"/>
    <property type="match status" value="1"/>
</dbReference>
<gene>
    <name evidence="7" type="ORF">DQ384_03265</name>
</gene>
<dbReference type="CDD" id="cd13585">
    <property type="entry name" value="PBP2_TMBP_like"/>
    <property type="match status" value="1"/>
</dbReference>
<evidence type="ECO:0000256" key="6">
    <source>
        <dbReference type="SAM" id="SignalP"/>
    </source>
</evidence>
<comment type="caution">
    <text evidence="7">The sequence shown here is derived from an EMBL/GenBank/DDBJ whole genome shotgun (WGS) entry which is preliminary data.</text>
</comment>
<accession>A0A367FQH5</accession>
<dbReference type="AlphaFoldDB" id="A0A367FQH5"/>
<proteinExistence type="predicted"/>
<dbReference type="OrthoDB" id="3225049at2"/>